<evidence type="ECO:0000256" key="5">
    <source>
        <dbReference type="SAM" id="Phobius"/>
    </source>
</evidence>
<proteinExistence type="predicted"/>
<keyword evidence="3" id="KW-0998">Cell outer membrane</keyword>
<dbReference type="PANTHER" id="PTHR30329">
    <property type="entry name" value="STATOR ELEMENT OF FLAGELLAR MOTOR COMPLEX"/>
    <property type="match status" value="1"/>
</dbReference>
<dbReference type="Proteomes" id="UP001226434">
    <property type="component" value="Unassembled WGS sequence"/>
</dbReference>
<reference evidence="7 8" key="1">
    <citation type="submission" date="2023-05" db="EMBL/GenBank/DDBJ databases">
        <title>Genome sequence of Pinibacter sp. MAH-24.</title>
        <authorList>
            <person name="Huq M.A."/>
        </authorList>
    </citation>
    <scope>NUCLEOTIDE SEQUENCE [LARGE SCALE GENOMIC DNA]</scope>
    <source>
        <strain evidence="7 8">MAH-24</strain>
    </source>
</reference>
<evidence type="ECO:0000313" key="7">
    <source>
        <dbReference type="EMBL" id="MDI3322019.1"/>
    </source>
</evidence>
<dbReference type="RefSeq" id="WP_282336142.1">
    <property type="nucleotide sequence ID" value="NZ_JASBRG010000007.1"/>
</dbReference>
<evidence type="ECO:0000256" key="2">
    <source>
        <dbReference type="ARBA" id="ARBA00023136"/>
    </source>
</evidence>
<feature type="transmembrane region" description="Helical" evidence="5">
    <location>
        <begin position="198"/>
        <end position="216"/>
    </location>
</feature>
<dbReference type="PROSITE" id="PS51123">
    <property type="entry name" value="OMPA_2"/>
    <property type="match status" value="1"/>
</dbReference>
<dbReference type="Gene3D" id="3.30.1330.60">
    <property type="entry name" value="OmpA-like domain"/>
    <property type="match status" value="1"/>
</dbReference>
<dbReference type="InterPro" id="IPR050330">
    <property type="entry name" value="Bact_OuterMem_StrucFunc"/>
</dbReference>
<comment type="subcellular location">
    <subcellularLocation>
        <location evidence="1">Cell outer membrane</location>
    </subcellularLocation>
</comment>
<keyword evidence="5" id="KW-0812">Transmembrane</keyword>
<evidence type="ECO:0000259" key="6">
    <source>
        <dbReference type="PROSITE" id="PS51123"/>
    </source>
</evidence>
<dbReference type="InterPro" id="IPR009282">
    <property type="entry name" value="DUF937"/>
</dbReference>
<evidence type="ECO:0000256" key="1">
    <source>
        <dbReference type="ARBA" id="ARBA00004442"/>
    </source>
</evidence>
<feature type="domain" description="OmpA-like" evidence="6">
    <location>
        <begin position="286"/>
        <end position="403"/>
    </location>
</feature>
<sequence>MAFNLLDAVKSYLPGDIISKAAGYLGESENSVARGLDAAVPLSLAGIIQKAEAGGADTIFNFAKQAYNSGILQNFAGTFSHSGGGIPASAPGLLTGIFGNNFGGIANALSSNLGLKGSTSSALFGSIVPLILGLLGKHAVDNNLSAGGLSSFLGGQKSAVLGSLPAGFDVTKLYPLHSPASHHMAPAPATVEPPKGNLLLWVIAGLFFLCIMWWLMRSCNGEKHEETAATEMVAHEEKHDTTAVTMISPAHESLKLTLPNGVEINAFKGGIEDELIAFIKDSTKIAGKDNWFDFTELNFKFGTAEIVPESRVEIDNIIQILKAFPKVKIKIGGYTDKVGEEAANVKLSYERANAVTKALQDEGVGAQVVKAEGYGSQYAKYPATAPEEDRIKDRRVAVSVREK</sequence>
<dbReference type="Pfam" id="PF06078">
    <property type="entry name" value="DUF937"/>
    <property type="match status" value="1"/>
</dbReference>
<dbReference type="InterPro" id="IPR006664">
    <property type="entry name" value="OMP_bac"/>
</dbReference>
<accession>A0ABT6RJI0</accession>
<keyword evidence="5" id="KW-1133">Transmembrane helix</keyword>
<comment type="caution">
    <text evidence="7">The sequence shown here is derived from an EMBL/GenBank/DDBJ whole genome shotgun (WGS) entry which is preliminary data.</text>
</comment>
<gene>
    <name evidence="7" type="ORF">QJ048_19665</name>
</gene>
<evidence type="ECO:0000256" key="3">
    <source>
        <dbReference type="ARBA" id="ARBA00023237"/>
    </source>
</evidence>
<keyword evidence="2 4" id="KW-0472">Membrane</keyword>
<name>A0ABT6RJI0_9BACT</name>
<keyword evidence="8" id="KW-1185">Reference proteome</keyword>
<dbReference type="Pfam" id="PF00691">
    <property type="entry name" value="OmpA"/>
    <property type="match status" value="1"/>
</dbReference>
<organism evidence="7 8">
    <name type="scientific">Pinibacter soli</name>
    <dbReference type="NCBI Taxonomy" id="3044211"/>
    <lineage>
        <taxon>Bacteria</taxon>
        <taxon>Pseudomonadati</taxon>
        <taxon>Bacteroidota</taxon>
        <taxon>Chitinophagia</taxon>
        <taxon>Chitinophagales</taxon>
        <taxon>Chitinophagaceae</taxon>
        <taxon>Pinibacter</taxon>
    </lineage>
</organism>
<dbReference type="CDD" id="cd07185">
    <property type="entry name" value="OmpA_C-like"/>
    <property type="match status" value="1"/>
</dbReference>
<protein>
    <submittedName>
        <fullName evidence="7">OmpA family protein</fullName>
    </submittedName>
</protein>
<dbReference type="PANTHER" id="PTHR30329:SF21">
    <property type="entry name" value="LIPOPROTEIN YIAD-RELATED"/>
    <property type="match status" value="1"/>
</dbReference>
<evidence type="ECO:0000256" key="4">
    <source>
        <dbReference type="PROSITE-ProRule" id="PRU00473"/>
    </source>
</evidence>
<dbReference type="InterPro" id="IPR006665">
    <property type="entry name" value="OmpA-like"/>
</dbReference>
<dbReference type="PRINTS" id="PR01021">
    <property type="entry name" value="OMPADOMAIN"/>
</dbReference>
<evidence type="ECO:0000313" key="8">
    <source>
        <dbReference type="Proteomes" id="UP001226434"/>
    </source>
</evidence>
<dbReference type="SUPFAM" id="SSF103088">
    <property type="entry name" value="OmpA-like"/>
    <property type="match status" value="1"/>
</dbReference>
<dbReference type="InterPro" id="IPR036737">
    <property type="entry name" value="OmpA-like_sf"/>
</dbReference>
<dbReference type="EMBL" id="JASBRG010000007">
    <property type="protein sequence ID" value="MDI3322019.1"/>
    <property type="molecule type" value="Genomic_DNA"/>
</dbReference>